<feature type="domain" description="Helix-hairpin-helix DNA-binding motif class 1" evidence="2">
    <location>
        <begin position="167"/>
        <end position="186"/>
    </location>
</feature>
<name>A0ABV6K414_9LACO</name>
<comment type="caution">
    <text evidence="3">The sequence shown here is derived from an EMBL/GenBank/DDBJ whole genome shotgun (WGS) entry which is preliminary data.</text>
</comment>
<dbReference type="PANTHER" id="PTHR21180">
    <property type="entry name" value="ENDONUCLEASE/EXONUCLEASE/PHOSPHATASE FAMILY DOMAIN-CONTAINING PROTEIN 1"/>
    <property type="match status" value="1"/>
</dbReference>
<accession>A0ABV6K414</accession>
<evidence type="ECO:0000313" key="3">
    <source>
        <dbReference type="EMBL" id="MFC0423937.1"/>
    </source>
</evidence>
<dbReference type="SMART" id="SM00278">
    <property type="entry name" value="HhH1"/>
    <property type="match status" value="2"/>
</dbReference>
<dbReference type="InterPro" id="IPR004509">
    <property type="entry name" value="Competence_ComEA_HhH"/>
</dbReference>
<dbReference type="Gene3D" id="3.10.560.10">
    <property type="entry name" value="Outer membrane lipoprotein wza domain like"/>
    <property type="match status" value="1"/>
</dbReference>
<dbReference type="SUPFAM" id="SSF47781">
    <property type="entry name" value="RuvA domain 2-like"/>
    <property type="match status" value="1"/>
</dbReference>
<dbReference type="Gene3D" id="1.10.150.310">
    <property type="entry name" value="Tex RuvX-like domain-like"/>
    <property type="match status" value="1"/>
</dbReference>
<dbReference type="InterPro" id="IPR051675">
    <property type="entry name" value="Endo/Exo/Phosphatase_dom_1"/>
</dbReference>
<keyword evidence="4" id="KW-1185">Reference proteome</keyword>
<evidence type="ECO:0000256" key="1">
    <source>
        <dbReference type="SAM" id="Phobius"/>
    </source>
</evidence>
<protein>
    <submittedName>
        <fullName evidence="3">Helix-hairpin-helix domain-containing protein</fullName>
    </submittedName>
</protein>
<keyword evidence="1" id="KW-1133">Transmembrane helix</keyword>
<dbReference type="InterPro" id="IPR003583">
    <property type="entry name" value="Hlx-hairpin-Hlx_DNA-bd_motif"/>
</dbReference>
<keyword evidence="1" id="KW-0472">Membrane</keyword>
<dbReference type="InterPro" id="IPR019554">
    <property type="entry name" value="Soluble_ligand-bd"/>
</dbReference>
<dbReference type="PANTHER" id="PTHR21180:SF32">
    <property type="entry name" value="ENDONUCLEASE_EXONUCLEASE_PHOSPHATASE FAMILY DOMAIN-CONTAINING PROTEIN 1"/>
    <property type="match status" value="1"/>
</dbReference>
<organism evidence="3 4">
    <name type="scientific">Lactiplantibacillus plajomi</name>
    <dbReference type="NCBI Taxonomy" id="1457217"/>
    <lineage>
        <taxon>Bacteria</taxon>
        <taxon>Bacillati</taxon>
        <taxon>Bacillota</taxon>
        <taxon>Bacilli</taxon>
        <taxon>Lactobacillales</taxon>
        <taxon>Lactobacillaceae</taxon>
        <taxon>Lactiplantibacillus</taxon>
    </lineage>
</organism>
<gene>
    <name evidence="3" type="ORF">ACFFGS_07350</name>
</gene>
<dbReference type="Pfam" id="PF10531">
    <property type="entry name" value="SLBB"/>
    <property type="match status" value="1"/>
</dbReference>
<evidence type="ECO:0000313" key="4">
    <source>
        <dbReference type="Proteomes" id="UP001589855"/>
    </source>
</evidence>
<evidence type="ECO:0000259" key="2">
    <source>
        <dbReference type="SMART" id="SM00278"/>
    </source>
</evidence>
<dbReference type="NCBIfam" id="TIGR00426">
    <property type="entry name" value="competence protein ComEA helix-hairpin-helix repeat region"/>
    <property type="match status" value="1"/>
</dbReference>
<dbReference type="RefSeq" id="WP_137645513.1">
    <property type="nucleotide sequence ID" value="NZ_BAABRM010000019.1"/>
</dbReference>
<dbReference type="EMBL" id="JBHLUK010000063">
    <property type="protein sequence ID" value="MFC0423937.1"/>
    <property type="molecule type" value="Genomic_DNA"/>
</dbReference>
<dbReference type="Pfam" id="PF12836">
    <property type="entry name" value="HHH_3"/>
    <property type="match status" value="1"/>
</dbReference>
<dbReference type="Proteomes" id="UP001589855">
    <property type="component" value="Unassembled WGS sequence"/>
</dbReference>
<dbReference type="InterPro" id="IPR010994">
    <property type="entry name" value="RuvA_2-like"/>
</dbReference>
<feature type="transmembrane region" description="Helical" evidence="1">
    <location>
        <begin position="12"/>
        <end position="33"/>
    </location>
</feature>
<proteinExistence type="predicted"/>
<reference evidence="3 4" key="1">
    <citation type="submission" date="2024-09" db="EMBL/GenBank/DDBJ databases">
        <authorList>
            <person name="Sun Q."/>
            <person name="Mori K."/>
        </authorList>
    </citation>
    <scope>NUCLEOTIDE SEQUENCE [LARGE SCALE GENOMIC DNA]</scope>
    <source>
        <strain evidence="3 4">TBRC 4575</strain>
    </source>
</reference>
<sequence>MIEEAWEWIQQHLRLALGLAVVMLLGVGTIWWLGRPTPASLGIGEPALAADQAAGLAAKPRPTRANRQLETSGPLYVDVKGAVRQPGLYQVQARMRVADVIKLAGGLLAQADQRQVNLAAKLTDQQVVYVPVKGETPPAGLVTSGPVTATAGSNAQQRVNLNTADVAAFQTLSGIGAKKAQKIVDYRQQHGPFKRVEDLQQVSGFGAKTIAKFKDQLSV</sequence>
<keyword evidence="1" id="KW-0812">Transmembrane</keyword>
<feature type="domain" description="Helix-hairpin-helix DNA-binding motif class 1" evidence="2">
    <location>
        <begin position="197"/>
        <end position="216"/>
    </location>
</feature>